<name>A0A1F4TMT2_UNCSA</name>
<sequence>MFIAKTEKAKTILLNSQASSFTQKNSLKYSKMGRVIASVTIQGSKVVKVSAQRTGRARLDSAITSALSKAWKGRAMAGVGNAEIKLPIMLQQAMF</sequence>
<protein>
    <recommendedName>
        <fullName evidence="3">TonB C-terminal domain-containing protein</fullName>
    </recommendedName>
</protein>
<comment type="caution">
    <text evidence="1">The sequence shown here is derived from an EMBL/GenBank/DDBJ whole genome shotgun (WGS) entry which is preliminary data.</text>
</comment>
<dbReference type="AlphaFoldDB" id="A0A1F4TMT2"/>
<organism evidence="1 2">
    <name type="scientific">candidate division WOR-1 bacterium RIFOXYC2_FULL_41_25</name>
    <dbReference type="NCBI Taxonomy" id="1802586"/>
    <lineage>
        <taxon>Bacteria</taxon>
        <taxon>Bacillati</taxon>
        <taxon>Saganbacteria</taxon>
    </lineage>
</organism>
<reference evidence="1 2" key="1">
    <citation type="journal article" date="2016" name="Nat. Commun.">
        <title>Thousands of microbial genomes shed light on interconnected biogeochemical processes in an aquifer system.</title>
        <authorList>
            <person name="Anantharaman K."/>
            <person name="Brown C.T."/>
            <person name="Hug L.A."/>
            <person name="Sharon I."/>
            <person name="Castelle C.J."/>
            <person name="Probst A.J."/>
            <person name="Thomas B.C."/>
            <person name="Singh A."/>
            <person name="Wilkins M.J."/>
            <person name="Karaoz U."/>
            <person name="Brodie E.L."/>
            <person name="Williams K.H."/>
            <person name="Hubbard S.S."/>
            <person name="Banfield J.F."/>
        </authorList>
    </citation>
    <scope>NUCLEOTIDE SEQUENCE [LARGE SCALE GENOMIC DNA]</scope>
</reference>
<gene>
    <name evidence="1" type="ORF">A2462_01910</name>
</gene>
<evidence type="ECO:0008006" key="3">
    <source>
        <dbReference type="Google" id="ProtNLM"/>
    </source>
</evidence>
<evidence type="ECO:0000313" key="1">
    <source>
        <dbReference type="EMBL" id="OGC33830.1"/>
    </source>
</evidence>
<dbReference type="Proteomes" id="UP000177309">
    <property type="component" value="Unassembled WGS sequence"/>
</dbReference>
<dbReference type="EMBL" id="MEUI01000027">
    <property type="protein sequence ID" value="OGC33830.1"/>
    <property type="molecule type" value="Genomic_DNA"/>
</dbReference>
<evidence type="ECO:0000313" key="2">
    <source>
        <dbReference type="Proteomes" id="UP000177309"/>
    </source>
</evidence>
<accession>A0A1F4TMT2</accession>
<proteinExistence type="predicted"/>